<feature type="region of interest" description="Disordered" evidence="1">
    <location>
        <begin position="474"/>
        <end position="747"/>
    </location>
</feature>
<evidence type="ECO:0000259" key="3">
    <source>
        <dbReference type="Pfam" id="PF17184"/>
    </source>
</evidence>
<feature type="compositionally biased region" description="Low complexity" evidence="1">
    <location>
        <begin position="626"/>
        <end position="637"/>
    </location>
</feature>
<protein>
    <submittedName>
        <fullName evidence="4">tRNA A64-2'-O-ribosylphosphate transferase</fullName>
    </submittedName>
</protein>
<dbReference type="GO" id="GO:0019988">
    <property type="term" value="P:charged-tRNA amino acid modification"/>
    <property type="evidence" value="ECO:0007669"/>
    <property type="project" value="InterPro"/>
</dbReference>
<feature type="compositionally biased region" description="Low complexity" evidence="1">
    <location>
        <begin position="560"/>
        <end position="571"/>
    </location>
</feature>
<evidence type="ECO:0000313" key="4">
    <source>
        <dbReference type="EMBL" id="PNH02681.1"/>
    </source>
</evidence>
<feature type="compositionally biased region" description="Low complexity" evidence="1">
    <location>
        <begin position="1167"/>
        <end position="1188"/>
    </location>
</feature>
<dbReference type="GO" id="GO:0043399">
    <property type="term" value="F:tRNA adenosine(64)-2'-O-ribosylphosphate transferase activity"/>
    <property type="evidence" value="ECO:0007669"/>
    <property type="project" value="InterPro"/>
</dbReference>
<dbReference type="Proteomes" id="UP000236333">
    <property type="component" value="Unassembled WGS sequence"/>
</dbReference>
<accession>A0A2J7ZQY3</accession>
<proteinExistence type="predicted"/>
<feature type="compositionally biased region" description="Acidic residues" evidence="1">
    <location>
        <begin position="718"/>
        <end position="733"/>
    </location>
</feature>
<dbReference type="EMBL" id="PGGS01000611">
    <property type="protein sequence ID" value="PNH02681.1"/>
    <property type="molecule type" value="Genomic_DNA"/>
</dbReference>
<dbReference type="Pfam" id="PF17184">
    <property type="entry name" value="Rit1_C"/>
    <property type="match status" value="2"/>
</dbReference>
<dbReference type="Pfam" id="PF04179">
    <property type="entry name" value="Init_tRNA_PT"/>
    <property type="match status" value="1"/>
</dbReference>
<feature type="compositionally biased region" description="Acidic residues" evidence="1">
    <location>
        <begin position="507"/>
        <end position="516"/>
    </location>
</feature>
<feature type="region of interest" description="Disordered" evidence="1">
    <location>
        <begin position="1049"/>
        <end position="1124"/>
    </location>
</feature>
<gene>
    <name evidence="4" type="ORF">TSOC_011325</name>
</gene>
<dbReference type="GO" id="GO:0005737">
    <property type="term" value="C:cytoplasm"/>
    <property type="evidence" value="ECO:0007669"/>
    <property type="project" value="TreeGrafter"/>
</dbReference>
<dbReference type="InterPro" id="IPR033449">
    <property type="entry name" value="Rit1_N"/>
</dbReference>
<feature type="domain" description="Rit1 N-terminal" evidence="3">
    <location>
        <begin position="743"/>
        <end position="942"/>
    </location>
</feature>
<organism evidence="4 5">
    <name type="scientific">Tetrabaena socialis</name>
    <dbReference type="NCBI Taxonomy" id="47790"/>
    <lineage>
        <taxon>Eukaryota</taxon>
        <taxon>Viridiplantae</taxon>
        <taxon>Chlorophyta</taxon>
        <taxon>core chlorophytes</taxon>
        <taxon>Chlorophyceae</taxon>
        <taxon>CS clade</taxon>
        <taxon>Chlamydomonadales</taxon>
        <taxon>Tetrabaenaceae</taxon>
        <taxon>Tetrabaena</taxon>
    </lineage>
</organism>
<evidence type="ECO:0000313" key="5">
    <source>
        <dbReference type="Proteomes" id="UP000236333"/>
    </source>
</evidence>
<feature type="domain" description="Rit1 N-terminal" evidence="3">
    <location>
        <begin position="29"/>
        <end position="158"/>
    </location>
</feature>
<feature type="compositionally biased region" description="Basic and acidic residues" evidence="1">
    <location>
        <begin position="481"/>
        <end position="490"/>
    </location>
</feature>
<sequence>MAGRDGRPSAADDFANPVHSTIWQVSRQLKKEQLSLYNCICSVYCDASFVSELRALYPSTPLLANLRCGLWYTRQPDNTSYFKSTDGHDNGRWSFSLVRLNWHVAELAARQGGVIIVDATRKGKRFPDALTKTIPIWAAVINRAVARKRAEAAQRQQAEQRRQRRQQQQQQHGGSDGEGELGQQQQGGHTPPTPGTGSLGPAAAAVSICGAAASTRRGAAQRSGAGPAAAEVDNCCRVGSLSSWLDGDLAASSEGGCGVGAGPEAAAAVAAPLRASLTDPAGGCRRDGEAARDEPPEALVSSLGLVCVGSLDSTDAAGGSAGAVVRGSCMSGTGCEASRQQQQAGPRYGAARQQREQQEWQLEGAGDGAMVGTAARASDAGLEGAAGLHGLRDDVLCGAGLVGRSGVAAEAAAEAAAQVGTARGSGGWGVEGGRPGAAGATMVPSCPAAAATVDLGAASASHLSCSPAVAALAEHLQQPQQRRDSGEGGRARCQRHGFPAEPPGDGEGQEEEEEEEQARPGGRESSACARGVVRASEPAHAPPSFASLSNSCCSDRSDSEAGSEGSNSSSAGSGGSGAASRAVFAAVLTDCGGGGSGGSGGGAGSGADDSDSSNGAADLACGCGDPTPSSSSPSARRPLPPPPPPQAAPSGLGLDTQMSGASEPPGAAAPREADHGCNGEGPAAPGGGPPRRRHGGGSSSGAAGAAGLECTDFPRWPEEEEGEGGEEGAEEQGPEAKAGAGHEEAEWDTGLHLPLWISASERARIEERLEGWVEALLRVGADVEGLAKVGRVLKKPLRPLWISQDSTIWVDQVAQPDTLPFTPLYLVSASLQGRPHAYLRQAGGLGLVADDADADADGDAKGDASNGGSCGRKQQQQQQPGQQQKEPKHQQPQSWTYVYVPGAGDDEEAWGLGLTPAVFWAHHARLLQAGPSGVADTVRQLLSQEASALAQHGANSSTAAAAATRASGAAGASAAAAVPYAAATDEHHLRPAGCLAAGSIAGPASAPGPGPGGMYMIGRTGVALGDLAAGAAPGCWETVGAVLSCGGQQHPSMAGEAQWPGTWDAGTAEHGSAGGAADGVSDGCGAGGDGVGHGLSASGREGRQAGLGSGESAPGGNDEGDGDAAAARGAGFCAAACAEHASGSLRSEGLAGGERDEAQRGRAADGSFSFSPPAHAGSSGSTSGSPTSCDGEGGSCGAAADHPPPHHHHHHRGGSAPRYLHLPVQHCKHERASLGEQLEPALRFLSHHLARGRTVLIHDNNGLDTCVCVAVALLLATYGPCTGEEGGGPAWAGPYRAGTGVAEVFNHFVRGGVAHAAAAGVVAP</sequence>
<feature type="compositionally biased region" description="Low complexity" evidence="1">
    <location>
        <begin position="659"/>
        <end position="670"/>
    </location>
</feature>
<evidence type="ECO:0000256" key="1">
    <source>
        <dbReference type="SAM" id="MobiDB-lite"/>
    </source>
</evidence>
<comment type="caution">
    <text evidence="4">The sequence shown here is derived from an EMBL/GenBank/DDBJ whole genome shotgun (WGS) entry which is preliminary data.</text>
</comment>
<feature type="region of interest" description="Disordered" evidence="1">
    <location>
        <begin position="151"/>
        <end position="201"/>
    </location>
</feature>
<dbReference type="InterPro" id="IPR033421">
    <property type="entry name" value="Rit1_DUSP-like"/>
</dbReference>
<reference evidence="4 5" key="1">
    <citation type="journal article" date="2017" name="Mol. Biol. Evol.">
        <title>The 4-celled Tetrabaena socialis nuclear genome reveals the essential components for genetic control of cell number at the origin of multicellularity in the volvocine lineage.</title>
        <authorList>
            <person name="Featherston J."/>
            <person name="Arakaki Y."/>
            <person name="Hanschen E.R."/>
            <person name="Ferris P.J."/>
            <person name="Michod R.E."/>
            <person name="Olson B.J.S.C."/>
            <person name="Nozaki H."/>
            <person name="Durand P.M."/>
        </authorList>
    </citation>
    <scope>NUCLEOTIDE SEQUENCE [LARGE SCALE GENOMIC DNA]</scope>
    <source>
        <strain evidence="4 5">NIES-571</strain>
    </source>
</reference>
<dbReference type="Gene3D" id="3.90.190.10">
    <property type="entry name" value="Protein tyrosine phosphatase superfamily"/>
    <property type="match status" value="1"/>
</dbReference>
<feature type="compositionally biased region" description="Low complexity" evidence="1">
    <location>
        <begin position="181"/>
        <end position="201"/>
    </location>
</feature>
<dbReference type="InterPro" id="IPR007306">
    <property type="entry name" value="Rit1"/>
</dbReference>
<feature type="compositionally biased region" description="Gly residues" evidence="1">
    <location>
        <begin position="591"/>
        <end position="605"/>
    </location>
</feature>
<feature type="compositionally biased region" description="Low complexity" evidence="1">
    <location>
        <begin position="863"/>
        <end position="884"/>
    </location>
</feature>
<dbReference type="PANTHER" id="PTHR31811:SF0">
    <property type="entry name" value="TRNA A64-2'-O-RIBOSYLPHOSPHATE TRANSFERASE"/>
    <property type="match status" value="1"/>
</dbReference>
<feature type="region of interest" description="Disordered" evidence="1">
    <location>
        <begin position="856"/>
        <end position="893"/>
    </location>
</feature>
<feature type="domain" description="Rit1 DUSP-like" evidence="2">
    <location>
        <begin position="1219"/>
        <end position="1278"/>
    </location>
</feature>
<feature type="compositionally biased region" description="Basic and acidic residues" evidence="1">
    <location>
        <begin position="1153"/>
        <end position="1163"/>
    </location>
</feature>
<feature type="region of interest" description="Disordered" evidence="1">
    <location>
        <begin position="1146"/>
        <end position="1217"/>
    </location>
</feature>
<keyword evidence="5" id="KW-1185">Reference proteome</keyword>
<feature type="compositionally biased region" description="Pro residues" evidence="1">
    <location>
        <begin position="638"/>
        <end position="647"/>
    </location>
</feature>
<dbReference type="InterPro" id="IPR029021">
    <property type="entry name" value="Prot-tyrosine_phosphatase-like"/>
</dbReference>
<name>A0A2J7ZQY3_9CHLO</name>
<evidence type="ECO:0000259" key="2">
    <source>
        <dbReference type="Pfam" id="PF04179"/>
    </source>
</evidence>
<feature type="compositionally biased region" description="Gly residues" evidence="1">
    <location>
        <begin position="1072"/>
        <end position="1093"/>
    </location>
</feature>
<keyword evidence="4" id="KW-0808">Transferase</keyword>
<feature type="non-terminal residue" evidence="4">
    <location>
        <position position="1324"/>
    </location>
</feature>
<dbReference type="PANTHER" id="PTHR31811">
    <property type="entry name" value="TRNA A64-2'-O-RIBOSYLPHOSPHATE TRANSFERASE"/>
    <property type="match status" value="1"/>
</dbReference>
<dbReference type="OrthoDB" id="45256at2759"/>